<name>A0A3M2LN52_9ACTN</name>
<evidence type="ECO:0000256" key="1">
    <source>
        <dbReference type="ARBA" id="ARBA00000085"/>
    </source>
</evidence>
<feature type="transmembrane region" description="Helical" evidence="10">
    <location>
        <begin position="138"/>
        <end position="159"/>
    </location>
</feature>
<feature type="domain" description="Signal transduction histidine kinase subgroup 3 dimerisation and phosphoacceptor" evidence="12">
    <location>
        <begin position="178"/>
        <end position="241"/>
    </location>
</feature>
<dbReference type="EMBL" id="RFFJ01000151">
    <property type="protein sequence ID" value="RMI36208.1"/>
    <property type="molecule type" value="Genomic_DNA"/>
</dbReference>
<comment type="catalytic activity">
    <reaction evidence="1">
        <text>ATP + protein L-histidine = ADP + protein N-phospho-L-histidine.</text>
        <dbReference type="EC" id="2.7.13.3"/>
    </reaction>
</comment>
<evidence type="ECO:0000256" key="3">
    <source>
        <dbReference type="ARBA" id="ARBA00022553"/>
    </source>
</evidence>
<dbReference type="GO" id="GO:0005524">
    <property type="term" value="F:ATP binding"/>
    <property type="evidence" value="ECO:0007669"/>
    <property type="project" value="UniProtKB-KW"/>
</dbReference>
<dbReference type="GO" id="GO:0046983">
    <property type="term" value="F:protein dimerization activity"/>
    <property type="evidence" value="ECO:0007669"/>
    <property type="project" value="InterPro"/>
</dbReference>
<keyword evidence="10" id="KW-0812">Transmembrane</keyword>
<keyword evidence="14" id="KW-1185">Reference proteome</keyword>
<dbReference type="GO" id="GO:0000155">
    <property type="term" value="F:phosphorelay sensor kinase activity"/>
    <property type="evidence" value="ECO:0007669"/>
    <property type="project" value="InterPro"/>
</dbReference>
<evidence type="ECO:0000313" key="13">
    <source>
        <dbReference type="EMBL" id="RMI36208.1"/>
    </source>
</evidence>
<feature type="domain" description="Histidine kinase/HSP90-like ATPase" evidence="11">
    <location>
        <begin position="296"/>
        <end position="351"/>
    </location>
</feature>
<keyword evidence="6" id="KW-0418">Kinase</keyword>
<evidence type="ECO:0000256" key="4">
    <source>
        <dbReference type="ARBA" id="ARBA00022679"/>
    </source>
</evidence>
<dbReference type="GO" id="GO:0016020">
    <property type="term" value="C:membrane"/>
    <property type="evidence" value="ECO:0007669"/>
    <property type="project" value="InterPro"/>
</dbReference>
<dbReference type="PANTHER" id="PTHR24421">
    <property type="entry name" value="NITRATE/NITRITE SENSOR PROTEIN NARX-RELATED"/>
    <property type="match status" value="1"/>
</dbReference>
<dbReference type="EC" id="2.7.13.3" evidence="2"/>
<dbReference type="RefSeq" id="WP_122185654.1">
    <property type="nucleotide sequence ID" value="NZ_RFFJ01000151.1"/>
</dbReference>
<evidence type="ECO:0000256" key="9">
    <source>
        <dbReference type="SAM" id="MobiDB-lite"/>
    </source>
</evidence>
<feature type="non-terminal residue" evidence="13">
    <location>
        <position position="355"/>
    </location>
</feature>
<dbReference type="Gene3D" id="1.20.5.1930">
    <property type="match status" value="1"/>
</dbReference>
<evidence type="ECO:0000259" key="12">
    <source>
        <dbReference type="Pfam" id="PF07730"/>
    </source>
</evidence>
<keyword evidence="8" id="KW-0902">Two-component regulatory system</keyword>
<protein>
    <recommendedName>
        <fullName evidence="2">histidine kinase</fullName>
        <ecNumber evidence="2">2.7.13.3</ecNumber>
    </recommendedName>
</protein>
<evidence type="ECO:0000256" key="6">
    <source>
        <dbReference type="ARBA" id="ARBA00022777"/>
    </source>
</evidence>
<evidence type="ECO:0000256" key="7">
    <source>
        <dbReference type="ARBA" id="ARBA00022840"/>
    </source>
</evidence>
<dbReference type="SUPFAM" id="SSF55874">
    <property type="entry name" value="ATPase domain of HSP90 chaperone/DNA topoisomerase II/histidine kinase"/>
    <property type="match status" value="1"/>
</dbReference>
<keyword evidence="10" id="KW-0472">Membrane</keyword>
<keyword evidence="4" id="KW-0808">Transferase</keyword>
<dbReference type="Pfam" id="PF02518">
    <property type="entry name" value="HATPase_c"/>
    <property type="match status" value="1"/>
</dbReference>
<evidence type="ECO:0000256" key="2">
    <source>
        <dbReference type="ARBA" id="ARBA00012438"/>
    </source>
</evidence>
<evidence type="ECO:0000313" key="14">
    <source>
        <dbReference type="Proteomes" id="UP000278673"/>
    </source>
</evidence>
<comment type="caution">
    <text evidence="13">The sequence shown here is derived from an EMBL/GenBank/DDBJ whole genome shotgun (WGS) entry which is preliminary data.</text>
</comment>
<feature type="transmembrane region" description="Helical" evidence="10">
    <location>
        <begin position="52"/>
        <end position="74"/>
    </location>
</feature>
<evidence type="ECO:0000259" key="11">
    <source>
        <dbReference type="Pfam" id="PF02518"/>
    </source>
</evidence>
<dbReference type="PANTHER" id="PTHR24421:SF10">
    <property type="entry name" value="NITRATE_NITRITE SENSOR PROTEIN NARQ"/>
    <property type="match status" value="1"/>
</dbReference>
<keyword evidence="7" id="KW-0067">ATP-binding</keyword>
<dbReference type="InterPro" id="IPR036890">
    <property type="entry name" value="HATPase_C_sf"/>
</dbReference>
<dbReference type="AlphaFoldDB" id="A0A3M2LN52"/>
<dbReference type="Gene3D" id="3.30.565.10">
    <property type="entry name" value="Histidine kinase-like ATPase, C-terminal domain"/>
    <property type="match status" value="1"/>
</dbReference>
<dbReference type="Proteomes" id="UP000278673">
    <property type="component" value="Unassembled WGS sequence"/>
</dbReference>
<accession>A0A3M2LN52</accession>
<evidence type="ECO:0000256" key="8">
    <source>
        <dbReference type="ARBA" id="ARBA00023012"/>
    </source>
</evidence>
<dbReference type="Pfam" id="PF07730">
    <property type="entry name" value="HisKA_3"/>
    <property type="match status" value="1"/>
</dbReference>
<proteinExistence type="predicted"/>
<evidence type="ECO:0000256" key="5">
    <source>
        <dbReference type="ARBA" id="ARBA00022741"/>
    </source>
</evidence>
<organism evidence="13 14">
    <name type="scientific">Streptomyces triticirhizae</name>
    <dbReference type="NCBI Taxonomy" id="2483353"/>
    <lineage>
        <taxon>Bacteria</taxon>
        <taxon>Bacillati</taxon>
        <taxon>Actinomycetota</taxon>
        <taxon>Actinomycetes</taxon>
        <taxon>Kitasatosporales</taxon>
        <taxon>Streptomycetaceae</taxon>
        <taxon>Streptomyces</taxon>
    </lineage>
</organism>
<evidence type="ECO:0000256" key="10">
    <source>
        <dbReference type="SAM" id="Phobius"/>
    </source>
</evidence>
<dbReference type="InterPro" id="IPR011712">
    <property type="entry name" value="Sig_transdc_His_kin_sub3_dim/P"/>
</dbReference>
<keyword evidence="3" id="KW-0597">Phosphoprotein</keyword>
<feature type="region of interest" description="Disordered" evidence="9">
    <location>
        <begin position="334"/>
        <end position="355"/>
    </location>
</feature>
<feature type="compositionally biased region" description="Gly residues" evidence="9">
    <location>
        <begin position="339"/>
        <end position="355"/>
    </location>
</feature>
<keyword evidence="5" id="KW-0547">Nucleotide-binding</keyword>
<dbReference type="InterPro" id="IPR003594">
    <property type="entry name" value="HATPase_dom"/>
</dbReference>
<sequence>MGPAIVALAVAWAGVDVSAVGGLIVAPGALALAAAGLALSPPPAWRPALRQGGLAALGAAAALLSLIATVAYGGSAPNQAALWWCAETVGLLALFLLVARRPPPGGWALAGAPLALAVTVLPLRLGLRMEPPAEPAELLALCLTWAMLGLAAVAAGRYLSLLDRRRLRAVAAARREQRLALARDLHDFVAHEVSGMLVQAQAGRLVGASDPAVALDALRRVEEAGQRALASLDRSVRMLHDDGAGTDPGPEAAEPGLADVAALVERFGAGLPAEVVWDAEPAAFDPAPPERLSALAHRVVLEGLTNVRRHAPDAARIVVGVRREAGALCVSVTDDGRGRPAGGRRGSGLGLPGLA</sequence>
<feature type="transmembrane region" description="Helical" evidence="10">
    <location>
        <begin position="106"/>
        <end position="126"/>
    </location>
</feature>
<feature type="transmembrane region" description="Helical" evidence="10">
    <location>
        <begin position="80"/>
        <end position="99"/>
    </location>
</feature>
<dbReference type="InterPro" id="IPR050482">
    <property type="entry name" value="Sensor_HK_TwoCompSys"/>
</dbReference>
<keyword evidence="10" id="KW-1133">Transmembrane helix</keyword>
<feature type="transmembrane region" description="Helical" evidence="10">
    <location>
        <begin position="20"/>
        <end position="40"/>
    </location>
</feature>
<gene>
    <name evidence="13" type="ORF">EBN88_22075</name>
</gene>
<reference evidence="13 14" key="1">
    <citation type="submission" date="2018-10" db="EMBL/GenBank/DDBJ databases">
        <title>Isolation, diversity and antifungal activity of actinobacteria from wheat.</title>
        <authorList>
            <person name="Han C."/>
        </authorList>
    </citation>
    <scope>NUCLEOTIDE SEQUENCE [LARGE SCALE GENOMIC DNA]</scope>
    <source>
        <strain evidence="13 14">NEAU-YY642</strain>
    </source>
</reference>